<protein>
    <submittedName>
        <fullName evidence="2">Uncharacterized protein</fullName>
    </submittedName>
</protein>
<sequence>MGFLDDLLNDDIIWVVLLLLLVFVFPQRCSEPIIKKKDCGVEDCQCNESIIYRSTRGKRERRRLVY</sequence>
<accession>A0A1M6BA53</accession>
<evidence type="ECO:0000313" key="2">
    <source>
        <dbReference type="EMBL" id="SHI45353.1"/>
    </source>
</evidence>
<proteinExistence type="predicted"/>
<keyword evidence="1" id="KW-1133">Transmembrane helix</keyword>
<evidence type="ECO:0000256" key="1">
    <source>
        <dbReference type="SAM" id="Phobius"/>
    </source>
</evidence>
<dbReference type="RefSeq" id="WP_073023832.1">
    <property type="nucleotide sequence ID" value="NZ_FQZS01000003.1"/>
</dbReference>
<keyword evidence="3" id="KW-1185">Reference proteome</keyword>
<name>A0A1M6BA53_9FIRM</name>
<keyword evidence="1" id="KW-0472">Membrane</keyword>
<keyword evidence="1" id="KW-0812">Transmembrane</keyword>
<feature type="transmembrane region" description="Helical" evidence="1">
    <location>
        <begin position="12"/>
        <end position="29"/>
    </location>
</feature>
<organism evidence="2 3">
    <name type="scientific">Lutispora thermophila DSM 19022</name>
    <dbReference type="NCBI Taxonomy" id="1122184"/>
    <lineage>
        <taxon>Bacteria</taxon>
        <taxon>Bacillati</taxon>
        <taxon>Bacillota</taxon>
        <taxon>Clostridia</taxon>
        <taxon>Lutisporales</taxon>
        <taxon>Lutisporaceae</taxon>
        <taxon>Lutispora</taxon>
    </lineage>
</organism>
<dbReference type="STRING" id="1122184.SAMN02745176_00343"/>
<dbReference type="AlphaFoldDB" id="A0A1M6BA53"/>
<reference evidence="2 3" key="1">
    <citation type="submission" date="2016-11" db="EMBL/GenBank/DDBJ databases">
        <authorList>
            <person name="Jaros S."/>
            <person name="Januszkiewicz K."/>
            <person name="Wedrychowicz H."/>
        </authorList>
    </citation>
    <scope>NUCLEOTIDE SEQUENCE [LARGE SCALE GENOMIC DNA]</scope>
    <source>
        <strain evidence="2 3">DSM 19022</strain>
    </source>
</reference>
<gene>
    <name evidence="2" type="ORF">SAMN02745176_00343</name>
</gene>
<dbReference type="EMBL" id="FQZS01000003">
    <property type="protein sequence ID" value="SHI45353.1"/>
    <property type="molecule type" value="Genomic_DNA"/>
</dbReference>
<evidence type="ECO:0000313" key="3">
    <source>
        <dbReference type="Proteomes" id="UP000184442"/>
    </source>
</evidence>
<dbReference type="Proteomes" id="UP000184442">
    <property type="component" value="Unassembled WGS sequence"/>
</dbReference>